<dbReference type="RefSeq" id="WP_189383405.1">
    <property type="nucleotide sequence ID" value="NZ_BAABFY010000010.1"/>
</dbReference>
<dbReference type="PIRSF" id="PIRSF005651">
    <property type="entry name" value="HflC"/>
    <property type="match status" value="1"/>
</dbReference>
<dbReference type="NCBIfam" id="TIGR01932">
    <property type="entry name" value="hflC"/>
    <property type="match status" value="1"/>
</dbReference>
<evidence type="ECO:0000256" key="6">
    <source>
        <dbReference type="PIRNR" id="PIRNR005651"/>
    </source>
</evidence>
<keyword evidence="4" id="KW-1133">Transmembrane helix</keyword>
<keyword evidence="9" id="KW-1185">Reference proteome</keyword>
<evidence type="ECO:0000256" key="5">
    <source>
        <dbReference type="ARBA" id="ARBA00023136"/>
    </source>
</evidence>
<organism evidence="8 9">
    <name type="scientific">Advenella faeciporci</name>
    <dbReference type="NCBI Taxonomy" id="797535"/>
    <lineage>
        <taxon>Bacteria</taxon>
        <taxon>Pseudomonadati</taxon>
        <taxon>Pseudomonadota</taxon>
        <taxon>Betaproteobacteria</taxon>
        <taxon>Burkholderiales</taxon>
        <taxon>Alcaligenaceae</taxon>
    </lineage>
</organism>
<evidence type="ECO:0000256" key="4">
    <source>
        <dbReference type="ARBA" id="ARBA00022989"/>
    </source>
</evidence>
<accession>A0A918JE19</accession>
<evidence type="ECO:0000256" key="3">
    <source>
        <dbReference type="ARBA" id="ARBA00022692"/>
    </source>
</evidence>
<dbReference type="InterPro" id="IPR036013">
    <property type="entry name" value="Band_7/SPFH_dom_sf"/>
</dbReference>
<name>A0A918JE19_9BURK</name>
<dbReference type="PANTHER" id="PTHR42911:SF1">
    <property type="entry name" value="MODULATOR OF FTSH PROTEASE HFLC"/>
    <property type="match status" value="1"/>
</dbReference>
<keyword evidence="5" id="KW-0472">Membrane</keyword>
<proteinExistence type="inferred from homology"/>
<dbReference type="Gene3D" id="3.30.479.30">
    <property type="entry name" value="Band 7 domain"/>
    <property type="match status" value="1"/>
</dbReference>
<gene>
    <name evidence="8" type="primary">hflC</name>
    <name evidence="8" type="ORF">GCM10011450_00090</name>
</gene>
<dbReference type="Pfam" id="PF01145">
    <property type="entry name" value="Band_7"/>
    <property type="match status" value="1"/>
</dbReference>
<protein>
    <recommendedName>
        <fullName evidence="6">Protein HflC</fullName>
    </recommendedName>
</protein>
<dbReference type="SUPFAM" id="SSF117892">
    <property type="entry name" value="Band 7/SPFH domain"/>
    <property type="match status" value="1"/>
</dbReference>
<evidence type="ECO:0000256" key="1">
    <source>
        <dbReference type="ARBA" id="ARBA00004167"/>
    </source>
</evidence>
<comment type="caution">
    <text evidence="8">The sequence shown here is derived from an EMBL/GenBank/DDBJ whole genome shotgun (WGS) entry which is preliminary data.</text>
</comment>
<dbReference type="CDD" id="cd03405">
    <property type="entry name" value="SPFH_HflC"/>
    <property type="match status" value="1"/>
</dbReference>
<dbReference type="InterPro" id="IPR010200">
    <property type="entry name" value="HflC"/>
</dbReference>
<keyword evidence="3" id="KW-0812">Transmembrane</keyword>
<evidence type="ECO:0000313" key="8">
    <source>
        <dbReference type="EMBL" id="GGW74862.1"/>
    </source>
</evidence>
<dbReference type="InterPro" id="IPR001107">
    <property type="entry name" value="Band_7"/>
</dbReference>
<feature type="domain" description="Band 7" evidence="7">
    <location>
        <begin position="20"/>
        <end position="185"/>
    </location>
</feature>
<comment type="function">
    <text evidence="6">HflC and HflK could regulate a protease.</text>
</comment>
<dbReference type="Proteomes" id="UP000608345">
    <property type="component" value="Unassembled WGS sequence"/>
</dbReference>
<reference evidence="8" key="1">
    <citation type="journal article" date="2014" name="Int. J. Syst. Evol. Microbiol.">
        <title>Complete genome sequence of Corynebacterium casei LMG S-19264T (=DSM 44701T), isolated from a smear-ripened cheese.</title>
        <authorList>
            <consortium name="US DOE Joint Genome Institute (JGI-PGF)"/>
            <person name="Walter F."/>
            <person name="Albersmeier A."/>
            <person name="Kalinowski J."/>
            <person name="Ruckert C."/>
        </authorList>
    </citation>
    <scope>NUCLEOTIDE SEQUENCE</scope>
    <source>
        <strain evidence="8">KCTC 23732</strain>
    </source>
</reference>
<dbReference type="AlphaFoldDB" id="A0A918JE19"/>
<evidence type="ECO:0000313" key="9">
    <source>
        <dbReference type="Proteomes" id="UP000608345"/>
    </source>
</evidence>
<sequence length="296" mass="33314">MNRNTVVGIVLFVAALLLSSSIFVVSERNYALVFKLGEWQRTIQEPGLYFKLPTPLENVVYLDKRIQTIESGDTERIQTSEKKNLIIDSYIKWRISNPLQFYVSFGDSTFAAQNRLGAQIRDALNASVNTRTVRAVISQERDVVMAEILNNVEERAKPLGIQVVDVRLKRIEFSQEVSDSVYSRMQAERKQEANSLRANGAAESEKIRAEADRKVQEELALANAKAQAIRGEGDAQAAAIYADAYGKNSDFYSFYNSMNAYKSIFGSKKDLLVVDPNSDFFRFFKQSDGNVSTSTQ</sequence>
<comment type="subcellular location">
    <subcellularLocation>
        <location evidence="1">Membrane</location>
        <topology evidence="1">Single-pass membrane protein</topology>
    </subcellularLocation>
</comment>
<dbReference type="PANTHER" id="PTHR42911">
    <property type="entry name" value="MODULATOR OF FTSH PROTEASE HFLC"/>
    <property type="match status" value="1"/>
</dbReference>
<comment type="similarity">
    <text evidence="2 6">Belongs to the band 7/mec-2 family. HflC subfamily.</text>
</comment>
<evidence type="ECO:0000256" key="2">
    <source>
        <dbReference type="ARBA" id="ARBA00007862"/>
    </source>
</evidence>
<evidence type="ECO:0000259" key="7">
    <source>
        <dbReference type="SMART" id="SM00244"/>
    </source>
</evidence>
<reference evidence="8" key="2">
    <citation type="submission" date="2020-09" db="EMBL/GenBank/DDBJ databases">
        <authorList>
            <person name="Sun Q."/>
            <person name="Kim S."/>
        </authorList>
    </citation>
    <scope>NUCLEOTIDE SEQUENCE</scope>
    <source>
        <strain evidence="8">KCTC 23732</strain>
    </source>
</reference>
<dbReference type="EMBL" id="BMYS01000001">
    <property type="protein sequence ID" value="GGW74862.1"/>
    <property type="molecule type" value="Genomic_DNA"/>
</dbReference>
<dbReference type="SMART" id="SM00244">
    <property type="entry name" value="PHB"/>
    <property type="match status" value="1"/>
</dbReference>
<dbReference type="GO" id="GO:0016020">
    <property type="term" value="C:membrane"/>
    <property type="evidence" value="ECO:0007669"/>
    <property type="project" value="UniProtKB-SubCell"/>
</dbReference>